<dbReference type="Pfam" id="PF14223">
    <property type="entry name" value="Retrotran_gag_2"/>
    <property type="match status" value="1"/>
</dbReference>
<feature type="region of interest" description="Disordered" evidence="1">
    <location>
        <begin position="189"/>
        <end position="219"/>
    </location>
</feature>
<dbReference type="AlphaFoldDB" id="A0A0A9B680"/>
<reference evidence="2" key="2">
    <citation type="journal article" date="2015" name="Data Brief">
        <title>Shoot transcriptome of the giant reed, Arundo donax.</title>
        <authorList>
            <person name="Barrero R.A."/>
            <person name="Guerrero F.D."/>
            <person name="Moolhuijzen P."/>
            <person name="Goolsby J.A."/>
            <person name="Tidwell J."/>
            <person name="Bellgard S.E."/>
            <person name="Bellgard M.I."/>
        </authorList>
    </citation>
    <scope>NUCLEOTIDE SEQUENCE</scope>
    <source>
        <tissue evidence="2">Shoot tissue taken approximately 20 cm above the soil surface</tissue>
    </source>
</reference>
<organism evidence="2">
    <name type="scientific">Arundo donax</name>
    <name type="common">Giant reed</name>
    <name type="synonym">Donax arundinaceus</name>
    <dbReference type="NCBI Taxonomy" id="35708"/>
    <lineage>
        <taxon>Eukaryota</taxon>
        <taxon>Viridiplantae</taxon>
        <taxon>Streptophyta</taxon>
        <taxon>Embryophyta</taxon>
        <taxon>Tracheophyta</taxon>
        <taxon>Spermatophyta</taxon>
        <taxon>Magnoliopsida</taxon>
        <taxon>Liliopsida</taxon>
        <taxon>Poales</taxon>
        <taxon>Poaceae</taxon>
        <taxon>PACMAD clade</taxon>
        <taxon>Arundinoideae</taxon>
        <taxon>Arundineae</taxon>
        <taxon>Arundo</taxon>
    </lineage>
</organism>
<evidence type="ECO:0000313" key="2">
    <source>
        <dbReference type="EMBL" id="JAD58886.1"/>
    </source>
</evidence>
<sequence length="249" mass="28104">MELGLFWVLTEELSAVPGDDVQDEVKRTRLNTLRARWEKANASALARLLAILFNRLFDVYVSFTEARKVWLELNDKYAESDNGNESFLVASYLNFRMGDGRSVVEQIHELQLIVRDLGQFGCVLLDGFQVNAILAKLPPSWCDFVTARHHLKQRLGLNELIAAINVEEKLRAGFGGVKAANIQANLVEHKNQQGNKMKKEKRSPGPSGPKGQDFKKKKEKVQIICYVCGEKDHKANRCQNRKGRGPSPD</sequence>
<name>A0A0A9B680_ARUDO</name>
<dbReference type="PANTHER" id="PTHR47592">
    <property type="entry name" value="PBF68 PROTEIN"/>
    <property type="match status" value="1"/>
</dbReference>
<dbReference type="EMBL" id="GBRH01239009">
    <property type="protein sequence ID" value="JAD58886.1"/>
    <property type="molecule type" value="Transcribed_RNA"/>
</dbReference>
<evidence type="ECO:0000256" key="1">
    <source>
        <dbReference type="SAM" id="MobiDB-lite"/>
    </source>
</evidence>
<dbReference type="PANTHER" id="PTHR47592:SF31">
    <property type="entry name" value="ZINC FINGER, CCHC-TYPE-RELATED"/>
    <property type="match status" value="1"/>
</dbReference>
<accession>A0A0A9B680</accession>
<proteinExistence type="predicted"/>
<protein>
    <recommendedName>
        <fullName evidence="3">CCHC-type domain-containing protein</fullName>
    </recommendedName>
</protein>
<reference evidence="2" key="1">
    <citation type="submission" date="2014-09" db="EMBL/GenBank/DDBJ databases">
        <authorList>
            <person name="Magalhaes I.L.F."/>
            <person name="Oliveira U."/>
            <person name="Santos F.R."/>
            <person name="Vidigal T.H.D.A."/>
            <person name="Brescovit A.D."/>
            <person name="Santos A.J."/>
        </authorList>
    </citation>
    <scope>NUCLEOTIDE SEQUENCE</scope>
    <source>
        <tissue evidence="2">Shoot tissue taken approximately 20 cm above the soil surface</tissue>
    </source>
</reference>
<evidence type="ECO:0008006" key="3">
    <source>
        <dbReference type="Google" id="ProtNLM"/>
    </source>
</evidence>